<name>A0A644WCS6_9ZZZZ</name>
<gene>
    <name evidence="1" type="ORF">SDC9_47629</name>
</gene>
<organism evidence="1">
    <name type="scientific">bioreactor metagenome</name>
    <dbReference type="NCBI Taxonomy" id="1076179"/>
    <lineage>
        <taxon>unclassified sequences</taxon>
        <taxon>metagenomes</taxon>
        <taxon>ecological metagenomes</taxon>
    </lineage>
</organism>
<dbReference type="EMBL" id="VSSQ01000792">
    <property type="protein sequence ID" value="MPM01389.1"/>
    <property type="molecule type" value="Genomic_DNA"/>
</dbReference>
<proteinExistence type="predicted"/>
<dbReference type="AlphaFoldDB" id="A0A644WCS6"/>
<accession>A0A644WCS6</accession>
<sequence>MGNRQNSHAFLIELIDGFEDFLLDLVGERDDLAVVLGVG</sequence>
<reference evidence="1" key="1">
    <citation type="submission" date="2019-08" db="EMBL/GenBank/DDBJ databases">
        <authorList>
            <person name="Kucharzyk K."/>
            <person name="Murdoch R.W."/>
            <person name="Higgins S."/>
            <person name="Loffler F."/>
        </authorList>
    </citation>
    <scope>NUCLEOTIDE SEQUENCE</scope>
</reference>
<evidence type="ECO:0000313" key="1">
    <source>
        <dbReference type="EMBL" id="MPM01389.1"/>
    </source>
</evidence>
<comment type="caution">
    <text evidence="1">The sequence shown here is derived from an EMBL/GenBank/DDBJ whole genome shotgun (WGS) entry which is preliminary data.</text>
</comment>
<protein>
    <submittedName>
        <fullName evidence="1">Uncharacterized protein</fullName>
    </submittedName>
</protein>